<keyword evidence="3 4" id="KW-0443">Lipid metabolism</keyword>
<dbReference type="SUPFAM" id="SSF52151">
    <property type="entry name" value="FabD/lysophospholipase-like"/>
    <property type="match status" value="1"/>
</dbReference>
<dbReference type="Proteomes" id="UP000009235">
    <property type="component" value="Chromosome"/>
</dbReference>
<keyword evidence="1 4" id="KW-0378">Hydrolase</keyword>
<dbReference type="GO" id="GO:0016787">
    <property type="term" value="F:hydrolase activity"/>
    <property type="evidence" value="ECO:0007669"/>
    <property type="project" value="UniProtKB-UniRule"/>
</dbReference>
<keyword evidence="2 4" id="KW-0442">Lipid degradation</keyword>
<dbReference type="Pfam" id="PF01734">
    <property type="entry name" value="Patatin"/>
    <property type="match status" value="1"/>
</dbReference>
<evidence type="ECO:0000313" key="7">
    <source>
        <dbReference type="Proteomes" id="UP000009235"/>
    </source>
</evidence>
<feature type="domain" description="PNPLA" evidence="5">
    <location>
        <begin position="33"/>
        <end position="204"/>
    </location>
</feature>
<evidence type="ECO:0000259" key="5">
    <source>
        <dbReference type="PROSITE" id="PS51635"/>
    </source>
</evidence>
<dbReference type="PROSITE" id="PS51635">
    <property type="entry name" value="PNPLA"/>
    <property type="match status" value="1"/>
</dbReference>
<feature type="active site" description="Nucleophile" evidence="4">
    <location>
        <position position="68"/>
    </location>
</feature>
<organism evidence="6 7">
    <name type="scientific">Hoyosella subflava (strain DSM 45089 / JCM 17490 / NBRC 109087 / DQS3-9A1)</name>
    <name type="common">Amycolicicoccus subflavus</name>
    <dbReference type="NCBI Taxonomy" id="443218"/>
    <lineage>
        <taxon>Bacteria</taxon>
        <taxon>Bacillati</taxon>
        <taxon>Actinomycetota</taxon>
        <taxon>Actinomycetes</taxon>
        <taxon>Mycobacteriales</taxon>
        <taxon>Hoyosellaceae</taxon>
        <taxon>Hoyosella</taxon>
    </lineage>
</organism>
<dbReference type="EMBL" id="CP002786">
    <property type="protein sequence ID" value="AEF40444.1"/>
    <property type="molecule type" value="Genomic_DNA"/>
</dbReference>
<evidence type="ECO:0000256" key="2">
    <source>
        <dbReference type="ARBA" id="ARBA00022963"/>
    </source>
</evidence>
<dbReference type="InterPro" id="IPR037483">
    <property type="entry name" value="YjjU-like"/>
</dbReference>
<dbReference type="InterPro" id="IPR050301">
    <property type="entry name" value="NTE"/>
</dbReference>
<evidence type="ECO:0000256" key="1">
    <source>
        <dbReference type="ARBA" id="ARBA00022801"/>
    </source>
</evidence>
<dbReference type="KEGG" id="asd:AS9A_1995"/>
<dbReference type="CDD" id="cd07208">
    <property type="entry name" value="Pat_hypo_Ecoli_yjju_like"/>
    <property type="match status" value="1"/>
</dbReference>
<dbReference type="InterPro" id="IPR016035">
    <property type="entry name" value="Acyl_Trfase/lysoPLipase"/>
</dbReference>
<feature type="short sequence motif" description="GXSXG" evidence="4">
    <location>
        <begin position="66"/>
        <end position="70"/>
    </location>
</feature>
<proteinExistence type="predicted"/>
<protein>
    <submittedName>
        <fullName evidence="6">Patatin-like phospholipase</fullName>
    </submittedName>
</protein>
<dbReference type="GO" id="GO:0016042">
    <property type="term" value="P:lipid catabolic process"/>
    <property type="evidence" value="ECO:0007669"/>
    <property type="project" value="UniProtKB-UniRule"/>
</dbReference>
<evidence type="ECO:0000256" key="4">
    <source>
        <dbReference type="PROSITE-ProRule" id="PRU01161"/>
    </source>
</evidence>
<evidence type="ECO:0000256" key="3">
    <source>
        <dbReference type="ARBA" id="ARBA00023098"/>
    </source>
</evidence>
<sequence length="318" mass="34208">MTFSEHPVVDVLRARRSAQSSPGERRDGHRVAFVVEGGGPRGAYSAGMLTALKALGLIDAADALFGVSAGAFNAAWVLAGQSALGASLWSDPAVTSQTFRGRNVLRGRPIVDSTHLVRTVYTRQVRMNFQAVLDHPISFHPVATDADTGESVDLCPLVSDVESLKLALEATSTLPLLGGPPVKLGGRRFVDAGVSEPVPVHRALQWQATHVLVLRTNPATVRPEPIPRHQRWFMRAWLQRRAPGTVDTWLARYERETADEDVIERHEANGACPAILQIRPPDGAAGGIRGFRDLAGMRAAVDIGHRAVLNAVGSLPDS</sequence>
<reference evidence="6 7" key="1">
    <citation type="journal article" date="2011" name="J. Bacteriol.">
        <title>Complete genome sequence of Amycolicicoccus subflavus DQS3-9A1T, an actinomycete isolated from crude oil-polluted soil.</title>
        <authorList>
            <person name="Cai M."/>
            <person name="Chen W.M."/>
            <person name="Nie Y."/>
            <person name="Chi C.Q."/>
            <person name="Wang Y.N."/>
            <person name="Tang Y.Q."/>
            <person name="Li G.Y."/>
            <person name="Wu X.L."/>
        </authorList>
    </citation>
    <scope>NUCLEOTIDE SEQUENCE [LARGE SCALE GENOMIC DNA]</scope>
    <source>
        <strain evidence="7">DSM 45089 / DQS3-9A1</strain>
    </source>
</reference>
<feature type="active site" description="Proton acceptor" evidence="4">
    <location>
        <position position="191"/>
    </location>
</feature>
<accession>F6ENX8</accession>
<dbReference type="STRING" id="443218.AS9A_1995"/>
<keyword evidence="7" id="KW-1185">Reference proteome</keyword>
<dbReference type="OrthoDB" id="4080114at2"/>
<dbReference type="eggNOG" id="COG4667">
    <property type="taxonomic scope" value="Bacteria"/>
</dbReference>
<dbReference type="InterPro" id="IPR002641">
    <property type="entry name" value="PNPLA_dom"/>
</dbReference>
<dbReference type="HOGENOM" id="CLU_920802_0_0_11"/>
<comment type="caution">
    <text evidence="4">Lacks conserved residue(s) required for the propagation of feature annotation.</text>
</comment>
<dbReference type="Gene3D" id="3.40.1090.10">
    <property type="entry name" value="Cytosolic phospholipase A2 catalytic domain"/>
    <property type="match status" value="1"/>
</dbReference>
<evidence type="ECO:0000313" key="6">
    <source>
        <dbReference type="EMBL" id="AEF40444.1"/>
    </source>
</evidence>
<feature type="short sequence motif" description="GXGXXG" evidence="4">
    <location>
        <begin position="37"/>
        <end position="42"/>
    </location>
</feature>
<dbReference type="RefSeq" id="WP_013806793.1">
    <property type="nucleotide sequence ID" value="NC_015564.1"/>
</dbReference>
<gene>
    <name evidence="6" type="ordered locus">AS9A_1995</name>
</gene>
<dbReference type="PANTHER" id="PTHR14226:SF64">
    <property type="entry name" value="PNPLA DOMAIN-CONTAINING PROTEIN"/>
    <property type="match status" value="1"/>
</dbReference>
<dbReference type="PANTHER" id="PTHR14226">
    <property type="entry name" value="NEUROPATHY TARGET ESTERASE/SWISS CHEESE D.MELANOGASTER"/>
    <property type="match status" value="1"/>
</dbReference>
<dbReference type="AlphaFoldDB" id="F6ENX8"/>
<name>F6ENX8_HOYSD</name>